<feature type="transmembrane region" description="Helical" evidence="1">
    <location>
        <begin position="16"/>
        <end position="38"/>
    </location>
</feature>
<keyword evidence="1" id="KW-0472">Membrane</keyword>
<feature type="transmembrane region" description="Helical" evidence="1">
    <location>
        <begin position="120"/>
        <end position="143"/>
    </location>
</feature>
<keyword evidence="1" id="KW-0812">Transmembrane</keyword>
<feature type="transmembrane region" description="Helical" evidence="1">
    <location>
        <begin position="90"/>
        <end position="108"/>
    </location>
</feature>
<keyword evidence="1" id="KW-1133">Transmembrane helix</keyword>
<organism evidence="2 3">
    <name type="scientific">Caerostris darwini</name>
    <dbReference type="NCBI Taxonomy" id="1538125"/>
    <lineage>
        <taxon>Eukaryota</taxon>
        <taxon>Metazoa</taxon>
        <taxon>Ecdysozoa</taxon>
        <taxon>Arthropoda</taxon>
        <taxon>Chelicerata</taxon>
        <taxon>Arachnida</taxon>
        <taxon>Araneae</taxon>
        <taxon>Araneomorphae</taxon>
        <taxon>Entelegynae</taxon>
        <taxon>Araneoidea</taxon>
        <taxon>Araneidae</taxon>
        <taxon>Caerostris</taxon>
    </lineage>
</organism>
<evidence type="ECO:0000256" key="1">
    <source>
        <dbReference type="SAM" id="Phobius"/>
    </source>
</evidence>
<dbReference type="Proteomes" id="UP001054837">
    <property type="component" value="Unassembled WGS sequence"/>
</dbReference>
<name>A0AAV4WCT8_9ARAC</name>
<protein>
    <submittedName>
        <fullName evidence="2">Uncharacterized protein</fullName>
    </submittedName>
</protein>
<proteinExistence type="predicted"/>
<comment type="caution">
    <text evidence="2">The sequence shown here is derived from an EMBL/GenBank/DDBJ whole genome shotgun (WGS) entry which is preliminary data.</text>
</comment>
<dbReference type="AlphaFoldDB" id="A0AAV4WCT8"/>
<sequence length="217" mass="25034">MKHLYVEKLIVSIKTFIYTSIFPTFTNFVVLLYCLVCLRSRELIEQLAQKIAHLSIEKFVLSKRIEIMKQKSRIDDILDSIQDIFSFPSFLMVAANLLNCFSVLNVYLDRKSWASGGISTFIECSLYCIDSLVCLVSLLWIAGDVPVEDRKFKKNFQKKLNLRSHAVGSFEKCECEKLLLLKKDFVFTGWDILSYRRSSIFAVFGALMTYSVLVSEE</sequence>
<accession>A0AAV4WCT8</accession>
<evidence type="ECO:0000313" key="3">
    <source>
        <dbReference type="Proteomes" id="UP001054837"/>
    </source>
</evidence>
<gene>
    <name evidence="2" type="primary">AVEN_86550_1</name>
    <name evidence="2" type="ORF">CDAR_300891</name>
</gene>
<evidence type="ECO:0000313" key="2">
    <source>
        <dbReference type="EMBL" id="GIY79771.1"/>
    </source>
</evidence>
<reference evidence="2 3" key="1">
    <citation type="submission" date="2021-06" db="EMBL/GenBank/DDBJ databases">
        <title>Caerostris darwini draft genome.</title>
        <authorList>
            <person name="Kono N."/>
            <person name="Arakawa K."/>
        </authorList>
    </citation>
    <scope>NUCLEOTIDE SEQUENCE [LARGE SCALE GENOMIC DNA]</scope>
</reference>
<keyword evidence="3" id="KW-1185">Reference proteome</keyword>
<dbReference type="EMBL" id="BPLQ01014447">
    <property type="protein sequence ID" value="GIY79771.1"/>
    <property type="molecule type" value="Genomic_DNA"/>
</dbReference>